<dbReference type="SUPFAM" id="SSF56300">
    <property type="entry name" value="Metallo-dependent phosphatases"/>
    <property type="match status" value="1"/>
</dbReference>
<comment type="similarity">
    <text evidence="1">Belongs to the metallophosphoesterase superfamily. YfcE family.</text>
</comment>
<proteinExistence type="inferred from homology"/>
<evidence type="ECO:0000313" key="4">
    <source>
        <dbReference type="Proteomes" id="UP001144372"/>
    </source>
</evidence>
<dbReference type="CDD" id="cd00838">
    <property type="entry name" value="MPP_superfamily"/>
    <property type="match status" value="1"/>
</dbReference>
<dbReference type="PANTHER" id="PTHR42850:SF2">
    <property type="entry name" value="BLL5683 PROTEIN"/>
    <property type="match status" value="1"/>
</dbReference>
<dbReference type="Pfam" id="PF12850">
    <property type="entry name" value="Metallophos_2"/>
    <property type="match status" value="1"/>
</dbReference>
<sequence>MSHSLQSPIAILSDIHGNLEALEAVLEALEADGIKHLIHLGDLVGYNANPRECLEILRRRKALSILGNHDLGVVDPRSSEGFNVLAHEALLYSQEQLSPEDRRYLENLPRTEIIEERFLFCHGTPENIDSYILNVFQAKRVFNLIRRRHPAVRICFHGHTHIQRLWVRDQRGKVSASSAVYSSVILDDQVTYLINPGSVGQPRQQDNRARYLLFDPHRGIIKFKAVPYDIKKAQKKILDARLPEYLALRLQEGV</sequence>
<gene>
    <name evidence="3" type="ORF">DAMNIGENAA_39180</name>
</gene>
<name>A0A9W6FWU8_9BACT</name>
<reference evidence="3" key="1">
    <citation type="submission" date="2022-12" db="EMBL/GenBank/DDBJ databases">
        <title>Reference genome sequencing for broad-spectrum identification of bacterial and archaeal isolates by mass spectrometry.</title>
        <authorList>
            <person name="Sekiguchi Y."/>
            <person name="Tourlousse D.M."/>
        </authorList>
    </citation>
    <scope>NUCLEOTIDE SEQUENCE</scope>
    <source>
        <strain evidence="3">ASRB1</strain>
    </source>
</reference>
<dbReference type="InterPro" id="IPR024654">
    <property type="entry name" value="Calcineurin-like_PHP_lpxH"/>
</dbReference>
<dbReference type="Gene3D" id="3.60.21.10">
    <property type="match status" value="1"/>
</dbReference>
<dbReference type="GO" id="GO:0005737">
    <property type="term" value="C:cytoplasm"/>
    <property type="evidence" value="ECO:0007669"/>
    <property type="project" value="TreeGrafter"/>
</dbReference>
<dbReference type="InterPro" id="IPR050126">
    <property type="entry name" value="Ap4A_hydrolase"/>
</dbReference>
<dbReference type="RefSeq" id="WP_281796984.1">
    <property type="nucleotide sequence ID" value="NZ_BSDR01000001.1"/>
</dbReference>
<comment type="caution">
    <text evidence="3">The sequence shown here is derived from an EMBL/GenBank/DDBJ whole genome shotgun (WGS) entry which is preliminary data.</text>
</comment>
<feature type="domain" description="Calcineurin-like phosphoesterase" evidence="2">
    <location>
        <begin position="9"/>
        <end position="215"/>
    </location>
</feature>
<dbReference type="PIRSF" id="PIRSF000883">
    <property type="entry name" value="Pesterase_MJ0912"/>
    <property type="match status" value="1"/>
</dbReference>
<dbReference type="GO" id="GO:0016791">
    <property type="term" value="F:phosphatase activity"/>
    <property type="evidence" value="ECO:0007669"/>
    <property type="project" value="TreeGrafter"/>
</dbReference>
<organism evidence="3 4">
    <name type="scientific">Desulforhabdus amnigena</name>
    <dbReference type="NCBI Taxonomy" id="40218"/>
    <lineage>
        <taxon>Bacteria</taxon>
        <taxon>Pseudomonadati</taxon>
        <taxon>Thermodesulfobacteriota</taxon>
        <taxon>Syntrophobacteria</taxon>
        <taxon>Syntrophobacterales</taxon>
        <taxon>Syntrophobacteraceae</taxon>
        <taxon>Desulforhabdus</taxon>
    </lineage>
</organism>
<evidence type="ECO:0000256" key="1">
    <source>
        <dbReference type="ARBA" id="ARBA00008950"/>
    </source>
</evidence>
<dbReference type="EMBL" id="BSDR01000001">
    <property type="protein sequence ID" value="GLI36485.1"/>
    <property type="molecule type" value="Genomic_DNA"/>
</dbReference>
<dbReference type="InterPro" id="IPR011152">
    <property type="entry name" value="Pesterase_MJ0912"/>
</dbReference>
<dbReference type="PANTHER" id="PTHR42850">
    <property type="entry name" value="METALLOPHOSPHOESTERASE"/>
    <property type="match status" value="1"/>
</dbReference>
<keyword evidence="4" id="KW-1185">Reference proteome</keyword>
<evidence type="ECO:0000313" key="3">
    <source>
        <dbReference type="EMBL" id="GLI36485.1"/>
    </source>
</evidence>
<dbReference type="Proteomes" id="UP001144372">
    <property type="component" value="Unassembled WGS sequence"/>
</dbReference>
<evidence type="ECO:0000259" key="2">
    <source>
        <dbReference type="Pfam" id="PF12850"/>
    </source>
</evidence>
<accession>A0A9W6FWU8</accession>
<dbReference type="AlphaFoldDB" id="A0A9W6FWU8"/>
<dbReference type="InterPro" id="IPR029052">
    <property type="entry name" value="Metallo-depent_PP-like"/>
</dbReference>
<protein>
    <submittedName>
        <fullName evidence="3">Metallophosphatase family protein</fullName>
    </submittedName>
</protein>